<keyword evidence="2" id="KW-1185">Reference proteome</keyword>
<dbReference type="AlphaFoldDB" id="A0A1Y2IVY7"/>
<dbReference type="OrthoDB" id="2729580at2759"/>
<gene>
    <name evidence="1" type="ORF">PYCCODRAFT_1423332</name>
</gene>
<organism evidence="1 2">
    <name type="scientific">Trametes coccinea (strain BRFM310)</name>
    <name type="common">Pycnoporus coccineus</name>
    <dbReference type="NCBI Taxonomy" id="1353009"/>
    <lineage>
        <taxon>Eukaryota</taxon>
        <taxon>Fungi</taxon>
        <taxon>Dikarya</taxon>
        <taxon>Basidiomycota</taxon>
        <taxon>Agaricomycotina</taxon>
        <taxon>Agaricomycetes</taxon>
        <taxon>Polyporales</taxon>
        <taxon>Polyporaceae</taxon>
        <taxon>Trametes</taxon>
    </lineage>
</organism>
<name>A0A1Y2IVY7_TRAC3</name>
<proteinExistence type="predicted"/>
<dbReference type="Proteomes" id="UP000193067">
    <property type="component" value="Unassembled WGS sequence"/>
</dbReference>
<sequence>MTQLRVYVAQYYNGVGPNGTRPYYWQVCIETALDWKLLPVATVFTITGSAAAGFTPSTEGARYFTTSPLYRGSVCIGAIDIDHYALAETCIQSAELYRRGCYDSQDWVEAAVRKLYAHGLIGTHWTKAVLQNEFQAMEAAWESGDL</sequence>
<evidence type="ECO:0000313" key="1">
    <source>
        <dbReference type="EMBL" id="OSD05267.1"/>
    </source>
</evidence>
<dbReference type="EMBL" id="KZ084093">
    <property type="protein sequence ID" value="OSD05267.1"/>
    <property type="molecule type" value="Genomic_DNA"/>
</dbReference>
<protein>
    <submittedName>
        <fullName evidence="1">Uncharacterized protein</fullName>
    </submittedName>
</protein>
<reference evidence="1 2" key="1">
    <citation type="journal article" date="2015" name="Biotechnol. Biofuels">
        <title>Enhanced degradation of softwood versus hardwood by the white-rot fungus Pycnoporus coccineus.</title>
        <authorList>
            <person name="Couturier M."/>
            <person name="Navarro D."/>
            <person name="Chevret D."/>
            <person name="Henrissat B."/>
            <person name="Piumi F."/>
            <person name="Ruiz-Duenas F.J."/>
            <person name="Martinez A.T."/>
            <person name="Grigoriev I.V."/>
            <person name="Riley R."/>
            <person name="Lipzen A."/>
            <person name="Berrin J.G."/>
            <person name="Master E.R."/>
            <person name="Rosso M.N."/>
        </authorList>
    </citation>
    <scope>NUCLEOTIDE SEQUENCE [LARGE SCALE GENOMIC DNA]</scope>
    <source>
        <strain evidence="1 2">BRFM310</strain>
    </source>
</reference>
<evidence type="ECO:0000313" key="2">
    <source>
        <dbReference type="Proteomes" id="UP000193067"/>
    </source>
</evidence>
<accession>A0A1Y2IVY7</accession>